<dbReference type="RefSeq" id="XP_008818821.1">
    <property type="nucleotide sequence ID" value="XM_008820599.1"/>
</dbReference>
<dbReference type="OrthoDB" id="375802at2759"/>
<evidence type="ECO:0000313" key="1">
    <source>
        <dbReference type="EMBL" id="EUD64611.1"/>
    </source>
</evidence>
<dbReference type="GeneID" id="20040300"/>
<dbReference type="EMBL" id="KI965493">
    <property type="protein sequence ID" value="EUD64611.1"/>
    <property type="molecule type" value="Genomic_DNA"/>
</dbReference>
<name>W7AH77_9APIC</name>
<gene>
    <name evidence="1" type="ORF">C922_05026</name>
</gene>
<proteinExistence type="predicted"/>
<accession>W7AH77</accession>
<sequence length="1886" mass="219694">MEAAGSILEKSKQLSEILIKSFKNEVGSVTYLNECRNKDCSEFYSAFYLVYSDLIEKDKTLSLFKDHLVFLSFCYMNRLLANHYHVYPQESKVSIRNSFINILFSLPLNFNHELDGNTLHMKEKSVEAVKKRFSYVFLNPSNLLMGDYFSERDNYLIRFYIHSTKNKFAQIFSILCLHNEYFYFRYLYNFFVFFVREFLTRRLSSPGGGSSGSGGGIIGGRDGTDGGYFSTVVHICLNFMREVFYTISNERSSNVQNKQQINVLRGLIINEANELFEFLSICFYDSLSCRKSGQFQLLIECVKELSFFFPAHLFFNQRGGSNSPLKFLLNLLFLRFAGGGSGVGNAVAGRTEAPDDDHPLPLNDFTVLYNSYLSVRELSCVPPSVHSFLAKLDLEEHLLLIFLNIIEYISKINSKTFIQLDESQLMQFLESYFNINLNIFDVTSYSYQNVYIRMILKLSSIPISNYLHEKENKQKCLHMYIINVFKNVYHPDVNILANVLTICKNVFDHNRELIYIKNRESELASQPYNIRKVDRESMLDQSNEKMFHHGTQFVLNKEDLKKLFLFMFVRFMKIPLYSPQNGLNKKMMINFFSNFINEYNEEWFETYFRYMREDTMGGDETEEANVTTSKEGGRSDKTKNQLKQKILALFRVLVGLNHEVFSIMVEVFCDFFRFFKNITAENLCSESMKVKDYFVYVLLRVYCDLLVFFLNTLRECKAVVTGGDMEVNEEVISFQLLPPGEKEAYFQRIIHLRDSLSNNIIRGSGSEAREMKRKMQQVVSSKGVDTNWEGSNSGEDIIEELKKRKEKVDLQIHIINCIQKYGGSPYYEISPDCINNLLSCYKEILNGDFTDMCKVSPSFLLFEVKRLQFLSESTYLLHYNKQIALYMMENLLRNIVQEEGTQVTTSTGDVAGPADPNTSVELKKNYFAIFTSIISNLKQLVTNDMLEKMLNTFFEFKKNSSAFKCNKELCVFLLTLISVLKVDDLSGKEITSYLRMVMEELFVFLGDVTKTGQSFESLYEFLFGDERKLQIGHTLFEVLKVAQTYFCVFSLPKVESRLRRVSGVGGDGGVDRVSDVDGNARAIQENVRLLSNNPFLQISMELFTRVMFVYPGLNEMLRSCPSFEKHPMLCAEVSYFHLSVREREMASLCQQRGRSRVSDIGLVRGMSSSRGAPHTKESCKKFSLTMKSLHENVCTVVKRFIIEGYLFLYNDTGKLFLEVLSPAFEYGPYHFMAQNVQQVYLCLSEKLKQQIGERGLKELAANWCEQIFAQFVSKQCNYLKANLEHIQMVNEQLNGQVEIREEEYVMYGDLLYHTKQYIFTFLKTCRNVYTVPNEFKNNRDDISFFCRFYRDDKNETLNTLLLTLELLLHSYDCNIVKRSLNFFVDISESIMLLPFESSHFLIYLGMLKIVLRSFLLFKPPILTLQQKGKNDGGQVLNNANLLKRYEEHTAGGRGGDASHWGDLYNDSVEVYTGDMNLFVKNDSQELTSYLHVMPSTFIKICKSYFSLQAKVYRLKESGGTSLEELLQLDSVKHFLFLFNDVEGSSSFDFRTIVADLFQQNGCDYLRDALVQCRLGTQRKNVPDPRVARAFQRRISALNSTEELDDYKYFTDDYIPPLPPVETWEELLMKEEIRNKEEDEHRSADDYTLTHESRQKVLEIMRQTRLINHCNYEAQKNKQKNVLYFVTPKLGPYCKLMEGDKDKMESLTNKVKEKFENKVQIVNLKLDVKMPLFEIFLQANIHTQIKIFHARGRTLQYRLPPPFWTKCKILKENKMLQEKYGGECAPGLFPRYDEDMMMEIMTECVFNDKYNFYVYDVNLEWENLCALTPENKELRKMVHQNVHVPTRLAVIKAFEEGIADFRDVIHEEHLIMLREQRKMKENRRYNF</sequence>
<reference evidence="1 2" key="1">
    <citation type="submission" date="2013-02" db="EMBL/GenBank/DDBJ databases">
        <title>The Genome Sequence of Plasmodium inui San Antonio 1.</title>
        <authorList>
            <consortium name="The Broad Institute Genome Sequencing Platform"/>
            <consortium name="The Broad Institute Genome Sequencing Center for Infectious Disease"/>
            <person name="Neafsey D."/>
            <person name="Cheeseman I."/>
            <person name="Volkman S."/>
            <person name="Adams J."/>
            <person name="Walker B."/>
            <person name="Young S.K."/>
            <person name="Zeng Q."/>
            <person name="Gargeya S."/>
            <person name="Fitzgerald M."/>
            <person name="Haas B."/>
            <person name="Abouelleil A."/>
            <person name="Alvarado L."/>
            <person name="Arachchi H.M."/>
            <person name="Berlin A.M."/>
            <person name="Chapman S.B."/>
            <person name="Dewar J."/>
            <person name="Goldberg J."/>
            <person name="Griggs A."/>
            <person name="Gujja S."/>
            <person name="Hansen M."/>
            <person name="Howarth C."/>
            <person name="Imamovic A."/>
            <person name="Larimer J."/>
            <person name="McCowan C."/>
            <person name="Murphy C."/>
            <person name="Neiman D."/>
            <person name="Pearson M."/>
            <person name="Priest M."/>
            <person name="Roberts A."/>
            <person name="Saif S."/>
            <person name="Shea T."/>
            <person name="Sisk P."/>
            <person name="Sykes S."/>
            <person name="Wortman J."/>
            <person name="Nusbaum C."/>
            <person name="Birren B."/>
        </authorList>
    </citation>
    <scope>NUCLEOTIDE SEQUENCE [LARGE SCALE GENOMIC DNA]</scope>
    <source>
        <strain evidence="1 2">San Antonio 1</strain>
    </source>
</reference>
<keyword evidence="2" id="KW-1185">Reference proteome</keyword>
<dbReference type="VEuPathDB" id="PlasmoDB:C922_05026"/>
<evidence type="ECO:0000313" key="2">
    <source>
        <dbReference type="Proteomes" id="UP000030640"/>
    </source>
</evidence>
<dbReference type="Proteomes" id="UP000030640">
    <property type="component" value="Unassembled WGS sequence"/>
</dbReference>
<protein>
    <submittedName>
        <fullName evidence="1">Uncharacterized protein</fullName>
    </submittedName>
</protein>
<organism evidence="1 2">
    <name type="scientific">Plasmodium inui San Antonio 1</name>
    <dbReference type="NCBI Taxonomy" id="1237626"/>
    <lineage>
        <taxon>Eukaryota</taxon>
        <taxon>Sar</taxon>
        <taxon>Alveolata</taxon>
        <taxon>Apicomplexa</taxon>
        <taxon>Aconoidasida</taxon>
        <taxon>Haemosporida</taxon>
        <taxon>Plasmodiidae</taxon>
        <taxon>Plasmodium</taxon>
        <taxon>Plasmodium (Plasmodium)</taxon>
    </lineage>
</organism>